<keyword evidence="3 5" id="KW-0472">Membrane</keyword>
<dbReference type="InterPro" id="IPR011012">
    <property type="entry name" value="Longin-like_dom_sf"/>
</dbReference>
<dbReference type="Proteomes" id="UP000825935">
    <property type="component" value="Chromosome 28"/>
</dbReference>
<dbReference type="Pfam" id="PF13774">
    <property type="entry name" value="Longin"/>
    <property type="match status" value="1"/>
</dbReference>
<accession>A0A8T2RDY9</accession>
<evidence type="ECO:0000256" key="1">
    <source>
        <dbReference type="ARBA" id="ARBA00004370"/>
    </source>
</evidence>
<proteinExistence type="inferred from homology"/>
<feature type="region of interest" description="Disordered" evidence="4">
    <location>
        <begin position="170"/>
        <end position="205"/>
    </location>
</feature>
<dbReference type="PANTHER" id="PTHR47461">
    <property type="entry name" value="PHYTOLONGIN PHYL1.2"/>
    <property type="match status" value="1"/>
</dbReference>
<evidence type="ECO:0000256" key="2">
    <source>
        <dbReference type="ARBA" id="ARBA00008025"/>
    </source>
</evidence>
<keyword evidence="8" id="KW-1185">Reference proteome</keyword>
<comment type="subcellular location">
    <subcellularLocation>
        <location evidence="1">Membrane</location>
    </subcellularLocation>
</comment>
<protein>
    <recommendedName>
        <fullName evidence="6">Longin domain-containing protein</fullName>
    </recommendedName>
</protein>
<sequence>MFRKSSSSAVHLLSDGSCNSLGNEAQVEADNRETPLSSLVYYAAIAKGRAIFSEFAGEGNSNLTTIAAACLENVPPLHSRFNYTTNQRKFLCLLDGQITYCAIVDEALNNADSYSFLEKVRNAFKSFGNARRSSLTLGAHFMDEQMMIVMRNLAATYVGVPEKEKEQLEAKVQPESETDVDLGVASPPETASTCDSNDRDPSTKAEGKHLVSQFLRLPFITKTKKSKKKSDDQANGVLEDKEEKVKGKCISLEVMVDAGLTTALDKNRYSDAQKMWQHKVILVVSLDILACLILLGLWLGVCRGISCLKD</sequence>
<dbReference type="SUPFAM" id="SSF64356">
    <property type="entry name" value="SNARE-like"/>
    <property type="match status" value="1"/>
</dbReference>
<evidence type="ECO:0000259" key="6">
    <source>
        <dbReference type="PROSITE" id="PS50859"/>
    </source>
</evidence>
<comment type="similarity">
    <text evidence="2">Belongs to the synaptobrevin family.</text>
</comment>
<organism evidence="7 8">
    <name type="scientific">Ceratopteris richardii</name>
    <name type="common">Triangle waterfern</name>
    <dbReference type="NCBI Taxonomy" id="49495"/>
    <lineage>
        <taxon>Eukaryota</taxon>
        <taxon>Viridiplantae</taxon>
        <taxon>Streptophyta</taxon>
        <taxon>Embryophyta</taxon>
        <taxon>Tracheophyta</taxon>
        <taxon>Polypodiopsida</taxon>
        <taxon>Polypodiidae</taxon>
        <taxon>Polypodiales</taxon>
        <taxon>Pteridineae</taxon>
        <taxon>Pteridaceae</taxon>
        <taxon>Parkerioideae</taxon>
        <taxon>Ceratopteris</taxon>
    </lineage>
</organism>
<dbReference type="EMBL" id="CM035433">
    <property type="protein sequence ID" value="KAH7294071.1"/>
    <property type="molecule type" value="Genomic_DNA"/>
</dbReference>
<evidence type="ECO:0000256" key="3">
    <source>
        <dbReference type="ARBA" id="ARBA00023136"/>
    </source>
</evidence>
<dbReference type="OMA" id="FDVCICL"/>
<dbReference type="SMART" id="SM01270">
    <property type="entry name" value="Longin"/>
    <property type="match status" value="1"/>
</dbReference>
<dbReference type="EMBL" id="CM035433">
    <property type="protein sequence ID" value="KAH7294073.1"/>
    <property type="molecule type" value="Genomic_DNA"/>
</dbReference>
<dbReference type="OrthoDB" id="1918034at2759"/>
<evidence type="ECO:0000313" key="7">
    <source>
        <dbReference type="EMBL" id="KAH7294071.1"/>
    </source>
</evidence>
<name>A0A8T2RDY9_CERRI</name>
<feature type="transmembrane region" description="Helical" evidence="5">
    <location>
        <begin position="280"/>
        <end position="301"/>
    </location>
</feature>
<gene>
    <name evidence="7" type="ORF">KP509_28G055000</name>
</gene>
<dbReference type="Gene3D" id="3.30.450.50">
    <property type="entry name" value="Longin domain"/>
    <property type="match status" value="1"/>
</dbReference>
<dbReference type="InterPro" id="IPR010908">
    <property type="entry name" value="Longin_dom"/>
</dbReference>
<keyword evidence="5" id="KW-1133">Transmembrane helix</keyword>
<feature type="compositionally biased region" description="Basic and acidic residues" evidence="4">
    <location>
        <begin position="196"/>
        <end position="205"/>
    </location>
</feature>
<evidence type="ECO:0000256" key="4">
    <source>
        <dbReference type="SAM" id="MobiDB-lite"/>
    </source>
</evidence>
<keyword evidence="5" id="KW-0812">Transmembrane</keyword>
<dbReference type="GO" id="GO:0016020">
    <property type="term" value="C:membrane"/>
    <property type="evidence" value="ECO:0007669"/>
    <property type="project" value="UniProtKB-SubCell"/>
</dbReference>
<dbReference type="PANTHER" id="PTHR47461:SF1">
    <property type="entry name" value="PHYTOLONGIN PHYL1.2"/>
    <property type="match status" value="1"/>
</dbReference>
<comment type="caution">
    <text evidence="7">The sequence shown here is derived from an EMBL/GenBank/DDBJ whole genome shotgun (WGS) entry which is preliminary data.</text>
</comment>
<dbReference type="CDD" id="cd14824">
    <property type="entry name" value="Longin"/>
    <property type="match status" value="1"/>
</dbReference>
<dbReference type="InterPro" id="IPR044783">
    <property type="entry name" value="PHYL"/>
</dbReference>
<evidence type="ECO:0000313" key="8">
    <source>
        <dbReference type="Proteomes" id="UP000825935"/>
    </source>
</evidence>
<reference evidence="7" key="1">
    <citation type="submission" date="2021-08" db="EMBL/GenBank/DDBJ databases">
        <title>WGS assembly of Ceratopteris richardii.</title>
        <authorList>
            <person name="Marchant D.B."/>
            <person name="Chen G."/>
            <person name="Jenkins J."/>
            <person name="Shu S."/>
            <person name="Leebens-Mack J."/>
            <person name="Grimwood J."/>
            <person name="Schmutz J."/>
            <person name="Soltis P."/>
            <person name="Soltis D."/>
            <person name="Chen Z.-H."/>
        </authorList>
    </citation>
    <scope>NUCLEOTIDE SEQUENCE</scope>
    <source>
        <strain evidence="7">Whitten #5841</strain>
        <tissue evidence="7">Leaf</tissue>
    </source>
</reference>
<feature type="domain" description="Longin" evidence="6">
    <location>
        <begin position="39"/>
        <end position="124"/>
    </location>
</feature>
<evidence type="ECO:0000256" key="5">
    <source>
        <dbReference type="SAM" id="Phobius"/>
    </source>
</evidence>
<dbReference type="PROSITE" id="PS50859">
    <property type="entry name" value="LONGIN"/>
    <property type="match status" value="1"/>
</dbReference>
<dbReference type="AlphaFoldDB" id="A0A8T2RDY9"/>